<feature type="signal peptide" evidence="1">
    <location>
        <begin position="1"/>
        <end position="19"/>
    </location>
</feature>
<dbReference type="AlphaFoldDB" id="A0A3N7HVU0"/>
<protein>
    <submittedName>
        <fullName evidence="3">PEP-CTERM sorting domain-containing protein</fullName>
    </submittedName>
</protein>
<name>A0A3N7HVU0_9BURK</name>
<accession>A0A3N7HVU0</accession>
<reference evidence="3 4" key="2">
    <citation type="submission" date="2018-12" db="EMBL/GenBank/DDBJ databases">
        <title>Rhizobacter gummiphilus sp. nov., a rubber-degrading bacterium isolated from the soil of a botanical garden in Japan.</title>
        <authorList>
            <person name="Shunsuke S.S."/>
        </authorList>
    </citation>
    <scope>NUCLEOTIDE SEQUENCE [LARGE SCALE GENOMIC DNA]</scope>
    <source>
        <strain evidence="3 4">S-16</strain>
    </source>
</reference>
<gene>
    <name evidence="3" type="ORF">DZC73_05390</name>
</gene>
<organism evidence="3 4">
    <name type="scientific">Piscinibacter terrae</name>
    <dbReference type="NCBI Taxonomy" id="2496871"/>
    <lineage>
        <taxon>Bacteria</taxon>
        <taxon>Pseudomonadati</taxon>
        <taxon>Pseudomonadota</taxon>
        <taxon>Betaproteobacteria</taxon>
        <taxon>Burkholderiales</taxon>
        <taxon>Sphaerotilaceae</taxon>
        <taxon>Piscinibacter</taxon>
    </lineage>
</organism>
<sequence length="205" mass="21660">MKRTLLAAALLAAVGAANATVSLVGGTENHFTGYDAPPVLTDPQSSGLQDALLVSDNPLDQITATFLGKEAAHINQFFVNGGLVFNNLAAAPSTYGPFYAHSPLDFKFKDATDGSEVPNGGNALAFASYVVLGTFDTAHNFTAYHGTHGEFDFVLGFNDGRKIDADYDDLVVGLKVSVVPEPETYALMLAGLGIMGFVARRRRAD</sequence>
<evidence type="ECO:0000256" key="1">
    <source>
        <dbReference type="SAM" id="SignalP"/>
    </source>
</evidence>
<evidence type="ECO:0000259" key="2">
    <source>
        <dbReference type="Pfam" id="PF07589"/>
    </source>
</evidence>
<feature type="chain" id="PRO_5017966914" evidence="1">
    <location>
        <begin position="20"/>
        <end position="205"/>
    </location>
</feature>
<reference evidence="3 4" key="1">
    <citation type="submission" date="2018-08" db="EMBL/GenBank/DDBJ databases">
        <authorList>
            <person name="Khan S.A."/>
            <person name="Jeon C.O."/>
            <person name="Chun B.H."/>
            <person name="Jeong S.E."/>
        </authorList>
    </citation>
    <scope>NUCLEOTIDE SEQUENCE [LARGE SCALE GENOMIC DNA]</scope>
    <source>
        <strain evidence="3 4">S-16</strain>
    </source>
</reference>
<keyword evidence="4" id="KW-1185">Reference proteome</keyword>
<keyword evidence="1" id="KW-0732">Signal</keyword>
<dbReference type="EMBL" id="QUSW01000001">
    <property type="protein sequence ID" value="RQP26444.1"/>
    <property type="molecule type" value="Genomic_DNA"/>
</dbReference>
<dbReference type="OrthoDB" id="8914126at2"/>
<evidence type="ECO:0000313" key="4">
    <source>
        <dbReference type="Proteomes" id="UP000267464"/>
    </source>
</evidence>
<proteinExistence type="predicted"/>
<dbReference type="Pfam" id="PF07589">
    <property type="entry name" value="PEP-CTERM"/>
    <property type="match status" value="1"/>
</dbReference>
<dbReference type="InterPro" id="IPR013424">
    <property type="entry name" value="Ice-binding_C"/>
</dbReference>
<evidence type="ECO:0000313" key="3">
    <source>
        <dbReference type="EMBL" id="RQP26444.1"/>
    </source>
</evidence>
<dbReference type="Proteomes" id="UP000267464">
    <property type="component" value="Unassembled WGS sequence"/>
</dbReference>
<dbReference type="NCBIfam" id="TIGR02595">
    <property type="entry name" value="PEP_CTERM"/>
    <property type="match status" value="1"/>
</dbReference>
<feature type="domain" description="Ice-binding protein C-terminal" evidence="2">
    <location>
        <begin position="179"/>
        <end position="202"/>
    </location>
</feature>
<comment type="caution">
    <text evidence="3">The sequence shown here is derived from an EMBL/GenBank/DDBJ whole genome shotgun (WGS) entry which is preliminary data.</text>
</comment>